<evidence type="ECO:0000256" key="4">
    <source>
        <dbReference type="SAM" id="Coils"/>
    </source>
</evidence>
<sequence length="668" mass="75054">MEEGRNLSVDERRKRIEARLAGMDESAEASKTADLQGLIHELRMHMTELEMQNEGLHRAEHELIESRDRFSDFFDFAPVGYATINDKGMITQANLILAGMLGLERNRLIGQRFSQFIVPQDCDAWYLLTVTLFRLNSRQQTELALNCEDGSICYAQLHCLSVCTEESKTIRITLVDISERRRIERENRRYEEQCRSLFENMVDIYYKTDMDGRIEVVSPSCLAQTGYTQAELLGRRVMEFYIDPAQRDQLLSALLRKGKVNDFELMLAHKNGTPRIASASCTLLCDEAGKPVAIEGILRNITVRKQVEEQLRLSEARYRVLFEQTSDYVLVMEPRTDAVPVIVDANQAAFEKHGYAADDLIGKPITFIDTNISPEAVAERVRLLQSGDPVYFETKHTCSDGSTFWADAVARYVSIGDSSMIYSVERDATRRKQAEADQARLLQENRALMRQLMQVQEDERRTLARDLHDELGQLLTGIQTRGEYITMHAIDSEVRIMGEEIVRSTSASFNASHASLLRLRPATLDTLGLTAALTELTGERQKQAGIVCSLRIDGDIDALDDMRAIAIYRLVQEGLTNAFRHGKADCVNVIIRALPAHAGRDGQLQVEISDNGKGVHAEADRTPTGMGVIGMRERVHALGGTFMLTHVPEDGVRIKAMLPLDHSEDSGG</sequence>
<dbReference type="InterPro" id="IPR000700">
    <property type="entry name" value="PAS-assoc_C"/>
</dbReference>
<dbReference type="Gene3D" id="1.20.5.1930">
    <property type="match status" value="1"/>
</dbReference>
<accession>Q0EZ32</accession>
<proteinExistence type="predicted"/>
<dbReference type="HOGENOM" id="CLU_000445_114_0_0"/>
<dbReference type="EMBL" id="AATS01000007">
    <property type="protein sequence ID" value="EAU54592.1"/>
    <property type="molecule type" value="Genomic_DNA"/>
</dbReference>
<dbReference type="SUPFAM" id="SSF55874">
    <property type="entry name" value="ATPase domain of HSP90 chaperone/DNA topoisomerase II/histidine kinase"/>
    <property type="match status" value="1"/>
</dbReference>
<keyword evidence="9" id="KW-1185">Reference proteome</keyword>
<dbReference type="AlphaFoldDB" id="Q0EZ32"/>
<feature type="domain" description="Histidine kinase" evidence="5">
    <location>
        <begin position="466"/>
        <end position="662"/>
    </location>
</feature>
<feature type="domain" description="PAS" evidence="6">
    <location>
        <begin position="314"/>
        <end position="375"/>
    </location>
</feature>
<dbReference type="OrthoDB" id="9813412at2"/>
<dbReference type="Pfam" id="PF02518">
    <property type="entry name" value="HATPase_c"/>
    <property type="match status" value="1"/>
</dbReference>
<dbReference type="InterPro" id="IPR035965">
    <property type="entry name" value="PAS-like_dom_sf"/>
</dbReference>
<dbReference type="Proteomes" id="UP000005297">
    <property type="component" value="Unassembled WGS sequence"/>
</dbReference>
<protein>
    <submittedName>
        <fullName evidence="8">HrpX related protein</fullName>
    </submittedName>
</protein>
<evidence type="ECO:0000313" key="8">
    <source>
        <dbReference type="EMBL" id="EAU54592.1"/>
    </source>
</evidence>
<dbReference type="SMART" id="SM00387">
    <property type="entry name" value="HATPase_c"/>
    <property type="match status" value="1"/>
</dbReference>
<feature type="domain" description="PAS" evidence="6">
    <location>
        <begin position="190"/>
        <end position="254"/>
    </location>
</feature>
<dbReference type="PROSITE" id="PS50112">
    <property type="entry name" value="PAS"/>
    <property type="match status" value="3"/>
</dbReference>
<evidence type="ECO:0000256" key="1">
    <source>
        <dbReference type="ARBA" id="ARBA00022679"/>
    </source>
</evidence>
<dbReference type="PANTHER" id="PTHR24421">
    <property type="entry name" value="NITRATE/NITRITE SENSOR PROTEIN NARX-RELATED"/>
    <property type="match status" value="1"/>
</dbReference>
<dbReference type="Gene3D" id="3.30.565.10">
    <property type="entry name" value="Histidine kinase-like ATPase, C-terminal domain"/>
    <property type="match status" value="1"/>
</dbReference>
<evidence type="ECO:0000259" key="5">
    <source>
        <dbReference type="PROSITE" id="PS50109"/>
    </source>
</evidence>
<dbReference type="GO" id="GO:0046983">
    <property type="term" value="F:protein dimerization activity"/>
    <property type="evidence" value="ECO:0007669"/>
    <property type="project" value="InterPro"/>
</dbReference>
<dbReference type="InterPro" id="IPR005467">
    <property type="entry name" value="His_kinase_dom"/>
</dbReference>
<keyword evidence="4" id="KW-0175">Coiled coil</keyword>
<dbReference type="GO" id="GO:0000155">
    <property type="term" value="F:phosphorelay sensor kinase activity"/>
    <property type="evidence" value="ECO:0007669"/>
    <property type="project" value="InterPro"/>
</dbReference>
<dbReference type="Pfam" id="PF13426">
    <property type="entry name" value="PAS_9"/>
    <property type="match status" value="3"/>
</dbReference>
<dbReference type="SMART" id="SM00086">
    <property type="entry name" value="PAC"/>
    <property type="match status" value="3"/>
</dbReference>
<keyword evidence="1" id="KW-0808">Transferase</keyword>
<dbReference type="CDD" id="cd16917">
    <property type="entry name" value="HATPase_UhpB-NarQ-NarX-like"/>
    <property type="match status" value="1"/>
</dbReference>
<dbReference type="STRING" id="314344.AL013_00155"/>
<dbReference type="PROSITE" id="PS50113">
    <property type="entry name" value="PAC"/>
    <property type="match status" value="1"/>
</dbReference>
<keyword evidence="2" id="KW-0418">Kinase</keyword>
<dbReference type="InterPro" id="IPR011712">
    <property type="entry name" value="Sig_transdc_His_kin_sub3_dim/P"/>
</dbReference>
<dbReference type="CDD" id="cd00130">
    <property type="entry name" value="PAS"/>
    <property type="match status" value="3"/>
</dbReference>
<keyword evidence="3" id="KW-0902">Two-component regulatory system</keyword>
<dbReference type="InterPro" id="IPR000014">
    <property type="entry name" value="PAS"/>
</dbReference>
<feature type="domain" description="PAS" evidence="6">
    <location>
        <begin position="66"/>
        <end position="121"/>
    </location>
</feature>
<dbReference type="PANTHER" id="PTHR24421:SF58">
    <property type="entry name" value="SIGNAL TRANSDUCTION HISTIDINE-PROTEIN KINASE_PHOSPHATASE UHPB"/>
    <property type="match status" value="1"/>
</dbReference>
<evidence type="ECO:0000313" key="9">
    <source>
        <dbReference type="Proteomes" id="UP000005297"/>
    </source>
</evidence>
<organism evidence="8 9">
    <name type="scientific">Mariprofundus ferrooxydans PV-1</name>
    <dbReference type="NCBI Taxonomy" id="314345"/>
    <lineage>
        <taxon>Bacteria</taxon>
        <taxon>Pseudomonadati</taxon>
        <taxon>Pseudomonadota</taxon>
        <taxon>Candidatius Mariprofundia</taxon>
        <taxon>Mariprofundales</taxon>
        <taxon>Mariprofundaceae</taxon>
        <taxon>Mariprofundus</taxon>
    </lineage>
</organism>
<dbReference type="Pfam" id="PF07730">
    <property type="entry name" value="HisKA_3"/>
    <property type="match status" value="1"/>
</dbReference>
<evidence type="ECO:0000259" key="6">
    <source>
        <dbReference type="PROSITE" id="PS50112"/>
    </source>
</evidence>
<feature type="coiled-coil region" evidence="4">
    <location>
        <begin position="431"/>
        <end position="458"/>
    </location>
</feature>
<dbReference type="InterPro" id="IPR003594">
    <property type="entry name" value="HATPase_dom"/>
</dbReference>
<dbReference type="RefSeq" id="WP_009849094.1">
    <property type="nucleotide sequence ID" value="NZ_DS022294.1"/>
</dbReference>
<dbReference type="GO" id="GO:0016020">
    <property type="term" value="C:membrane"/>
    <property type="evidence" value="ECO:0007669"/>
    <property type="project" value="InterPro"/>
</dbReference>
<evidence type="ECO:0000259" key="7">
    <source>
        <dbReference type="PROSITE" id="PS50113"/>
    </source>
</evidence>
<dbReference type="InParanoid" id="Q0EZ32"/>
<dbReference type="SMART" id="SM00091">
    <property type="entry name" value="PAS"/>
    <property type="match status" value="3"/>
</dbReference>
<dbReference type="NCBIfam" id="TIGR00229">
    <property type="entry name" value="sensory_box"/>
    <property type="match status" value="3"/>
</dbReference>
<feature type="domain" description="PAC" evidence="7">
    <location>
        <begin position="261"/>
        <end position="313"/>
    </location>
</feature>
<reference evidence="8 9" key="1">
    <citation type="submission" date="2006-09" db="EMBL/GenBank/DDBJ databases">
        <authorList>
            <person name="Emerson D."/>
            <person name="Ferriera S."/>
            <person name="Johnson J."/>
            <person name="Kravitz S."/>
            <person name="Halpern A."/>
            <person name="Remington K."/>
            <person name="Beeson K."/>
            <person name="Tran B."/>
            <person name="Rogers Y.-H."/>
            <person name="Friedman R."/>
            <person name="Venter J.C."/>
        </authorList>
    </citation>
    <scope>NUCLEOTIDE SEQUENCE [LARGE SCALE GENOMIC DNA]</scope>
    <source>
        <strain evidence="8 9">PV-1</strain>
    </source>
</reference>
<dbReference type="InterPro" id="IPR036890">
    <property type="entry name" value="HATPase_C_sf"/>
</dbReference>
<dbReference type="InterPro" id="IPR050482">
    <property type="entry name" value="Sensor_HK_TwoCompSys"/>
</dbReference>
<dbReference type="eggNOG" id="COG2202">
    <property type="taxonomic scope" value="Bacteria"/>
</dbReference>
<dbReference type="SUPFAM" id="SSF55785">
    <property type="entry name" value="PYP-like sensor domain (PAS domain)"/>
    <property type="match status" value="3"/>
</dbReference>
<dbReference type="PROSITE" id="PS50109">
    <property type="entry name" value="HIS_KIN"/>
    <property type="match status" value="1"/>
</dbReference>
<gene>
    <name evidence="8" type="ORF">SPV1_07851</name>
</gene>
<dbReference type="Gene3D" id="3.30.450.20">
    <property type="entry name" value="PAS domain"/>
    <property type="match status" value="3"/>
</dbReference>
<name>Q0EZ32_9PROT</name>
<dbReference type="InterPro" id="IPR001610">
    <property type="entry name" value="PAC"/>
</dbReference>
<dbReference type="eggNOG" id="COG4585">
    <property type="taxonomic scope" value="Bacteria"/>
</dbReference>
<evidence type="ECO:0000256" key="2">
    <source>
        <dbReference type="ARBA" id="ARBA00022777"/>
    </source>
</evidence>
<evidence type="ECO:0000256" key="3">
    <source>
        <dbReference type="ARBA" id="ARBA00023012"/>
    </source>
</evidence>
<comment type="caution">
    <text evidence="8">The sequence shown here is derived from an EMBL/GenBank/DDBJ whole genome shotgun (WGS) entry which is preliminary data.</text>
</comment>